<dbReference type="Proteomes" id="UP001197328">
    <property type="component" value="Unassembled WGS sequence"/>
</dbReference>
<accession>A0ABQ7RR11</accession>
<proteinExistence type="predicted"/>
<reference evidence="1 2" key="1">
    <citation type="journal article" date="2021" name="G3 (Bethesda)">
        <title>Genomic diversity, chromosomal rearrangements, and interspecies hybridization in the ogataea polymorpha species complex.</title>
        <authorList>
            <person name="Hanson S.J."/>
            <person name="Cinneide E.O."/>
            <person name="Salzberg L.I."/>
            <person name="Wolfe K.H."/>
            <person name="McGowan J."/>
            <person name="Fitzpatrick D.A."/>
            <person name="Matlin K."/>
        </authorList>
    </citation>
    <scope>NUCLEOTIDE SEQUENCE [LARGE SCALE GENOMIC DNA]</scope>
    <source>
        <strain evidence="1">51-138</strain>
    </source>
</reference>
<sequence>MFRVSVYDVSRAPDAAVQVRACVRSLAALAAVHEVAEIAVLADSLESVRVAVAELDRHGWGALVRRCRVLGTRRKNKLLLETAPALPDKRPLLVLDQHVFFPDALLFPEHDDALVVGPAEHAAVVNSVVLRVDVVADKGPHGAEVRGHERDRAEQVEPVGHGGLGLRVGHGEVVHVEGVFVAEHGELGVVGRELDGGDGGAVEAAAQLEAQRAFGGVVDADDGACLGRGRDEVARVGDGETLDLGLVRLDDGDEVAVAVRGRDVDELDLANSAAGEREEAGLLVDTELCHAGVVVASLVLGEQLGLGLERVDEDLVFQHHDDQNARQQHVQDRTHELQHDGRLLLEIVPDAQLVDGEPRLAAAADERDVVGAVQHGDQPDAAVRAEGAFHAQLHRVGVVHLEPGLVAHGETRLVLVERGVEHGRLVRARGFDRPVCVHEDKIVK</sequence>
<comment type="caution">
    <text evidence="1">The sequence shown here is derived from an EMBL/GenBank/DDBJ whole genome shotgun (WGS) entry which is preliminary data.</text>
</comment>
<name>A0ABQ7RR11_PICAN</name>
<gene>
    <name evidence="1" type="ORF">KL940_004848</name>
</gene>
<evidence type="ECO:0000313" key="1">
    <source>
        <dbReference type="EMBL" id="KAG7846009.1"/>
    </source>
</evidence>
<dbReference type="EMBL" id="JAHLVD010000016">
    <property type="protein sequence ID" value="KAG7846009.1"/>
    <property type="molecule type" value="Genomic_DNA"/>
</dbReference>
<organism evidence="1 2">
    <name type="scientific">Pichia angusta</name>
    <name type="common">Yeast</name>
    <name type="synonym">Hansenula polymorpha</name>
    <dbReference type="NCBI Taxonomy" id="870730"/>
    <lineage>
        <taxon>Eukaryota</taxon>
        <taxon>Fungi</taxon>
        <taxon>Dikarya</taxon>
        <taxon>Ascomycota</taxon>
        <taxon>Saccharomycotina</taxon>
        <taxon>Pichiomycetes</taxon>
        <taxon>Pichiales</taxon>
        <taxon>Pichiaceae</taxon>
        <taxon>Ogataea</taxon>
    </lineage>
</organism>
<protein>
    <submittedName>
        <fullName evidence="1">Uncharacterized protein</fullName>
    </submittedName>
</protein>
<keyword evidence="2" id="KW-1185">Reference proteome</keyword>
<evidence type="ECO:0000313" key="2">
    <source>
        <dbReference type="Proteomes" id="UP001197328"/>
    </source>
</evidence>